<dbReference type="AlphaFoldDB" id="A0A9N9AJX1"/>
<dbReference type="SUPFAM" id="SSF51735">
    <property type="entry name" value="NAD(P)-binding Rossmann-fold domains"/>
    <property type="match status" value="1"/>
</dbReference>
<keyword evidence="8" id="KW-0443">Lipid metabolism</keyword>
<evidence type="ECO:0000313" key="15">
    <source>
        <dbReference type="Proteomes" id="UP000789572"/>
    </source>
</evidence>
<dbReference type="PANTHER" id="PTHR43550">
    <property type="entry name" value="3-KETODIHYDROSPHINGOSINE REDUCTASE"/>
    <property type="match status" value="1"/>
</dbReference>
<gene>
    <name evidence="14" type="ORF">POCULU_LOCUS4156</name>
</gene>
<proteinExistence type="predicted"/>
<dbReference type="Pfam" id="PF00106">
    <property type="entry name" value="adh_short"/>
    <property type="match status" value="1"/>
</dbReference>
<evidence type="ECO:0000256" key="9">
    <source>
        <dbReference type="ARBA" id="ARBA00026112"/>
    </source>
</evidence>
<comment type="pathway">
    <text evidence="3">Sphingolipid metabolism.</text>
</comment>
<dbReference type="EC" id="1.1.1.102" evidence="9"/>
<dbReference type="InterPro" id="IPR002347">
    <property type="entry name" value="SDR_fam"/>
</dbReference>
<evidence type="ECO:0000259" key="13">
    <source>
        <dbReference type="SMART" id="SM00822"/>
    </source>
</evidence>
<evidence type="ECO:0000256" key="7">
    <source>
        <dbReference type="ARBA" id="ARBA00023002"/>
    </source>
</evidence>
<keyword evidence="5" id="KW-0521">NADP</keyword>
<evidence type="ECO:0000256" key="3">
    <source>
        <dbReference type="ARBA" id="ARBA00004991"/>
    </source>
</evidence>
<accession>A0A9N9AJX1</accession>
<organism evidence="14 15">
    <name type="scientific">Paraglomus occultum</name>
    <dbReference type="NCBI Taxonomy" id="144539"/>
    <lineage>
        <taxon>Eukaryota</taxon>
        <taxon>Fungi</taxon>
        <taxon>Fungi incertae sedis</taxon>
        <taxon>Mucoromycota</taxon>
        <taxon>Glomeromycotina</taxon>
        <taxon>Glomeromycetes</taxon>
        <taxon>Paraglomerales</taxon>
        <taxon>Paraglomeraceae</taxon>
        <taxon>Paraglomus</taxon>
    </lineage>
</organism>
<evidence type="ECO:0000256" key="5">
    <source>
        <dbReference type="ARBA" id="ARBA00022857"/>
    </source>
</evidence>
<keyword evidence="15" id="KW-1185">Reference proteome</keyword>
<dbReference type="Proteomes" id="UP000789572">
    <property type="component" value="Unassembled WGS sequence"/>
</dbReference>
<reference evidence="14" key="1">
    <citation type="submission" date="2021-06" db="EMBL/GenBank/DDBJ databases">
        <authorList>
            <person name="Kallberg Y."/>
            <person name="Tangrot J."/>
            <person name="Rosling A."/>
        </authorList>
    </citation>
    <scope>NUCLEOTIDE SEQUENCE</scope>
    <source>
        <strain evidence="14">IA702</strain>
    </source>
</reference>
<evidence type="ECO:0000256" key="10">
    <source>
        <dbReference type="ARBA" id="ARBA00044737"/>
    </source>
</evidence>
<evidence type="ECO:0000256" key="12">
    <source>
        <dbReference type="SAM" id="Phobius"/>
    </source>
</evidence>
<evidence type="ECO:0000256" key="11">
    <source>
        <dbReference type="ARBA" id="ARBA00048930"/>
    </source>
</evidence>
<evidence type="ECO:0000256" key="2">
    <source>
        <dbReference type="ARBA" id="ARBA00004760"/>
    </source>
</evidence>
<dbReference type="EMBL" id="CAJVPJ010000518">
    <property type="protein sequence ID" value="CAG8533096.1"/>
    <property type="molecule type" value="Genomic_DNA"/>
</dbReference>
<dbReference type="SMART" id="SM00822">
    <property type="entry name" value="PKS_KR"/>
    <property type="match status" value="1"/>
</dbReference>
<dbReference type="PRINTS" id="PR00081">
    <property type="entry name" value="GDHRDH"/>
</dbReference>
<dbReference type="Gene3D" id="3.40.50.720">
    <property type="entry name" value="NAD(P)-binding Rossmann-like Domain"/>
    <property type="match status" value="1"/>
</dbReference>
<dbReference type="InterPro" id="IPR057326">
    <property type="entry name" value="KR_dom"/>
</dbReference>
<comment type="function">
    <text evidence="10">Catalyzes the reduction of 3'-oxosphinganine (3-ketodihydrosphingosine/KDS) to sphinganine (dihydrosphingosine/DHS), the second step of de novo sphingolipid biosynthesis.</text>
</comment>
<dbReference type="GO" id="GO:0047560">
    <property type="term" value="F:3-dehydrosphinganine reductase activity"/>
    <property type="evidence" value="ECO:0007669"/>
    <property type="project" value="UniProtKB-EC"/>
</dbReference>
<dbReference type="GO" id="GO:0006666">
    <property type="term" value="P:3-keto-sphinganine metabolic process"/>
    <property type="evidence" value="ECO:0007669"/>
    <property type="project" value="InterPro"/>
</dbReference>
<keyword evidence="12" id="KW-1133">Transmembrane helix</keyword>
<dbReference type="InterPro" id="IPR036291">
    <property type="entry name" value="NAD(P)-bd_dom_sf"/>
</dbReference>
<comment type="pathway">
    <text evidence="2">Lipid metabolism; sphingolipid metabolism.</text>
</comment>
<dbReference type="GO" id="GO:0005789">
    <property type="term" value="C:endoplasmic reticulum membrane"/>
    <property type="evidence" value="ECO:0007669"/>
    <property type="project" value="TreeGrafter"/>
</dbReference>
<evidence type="ECO:0000256" key="1">
    <source>
        <dbReference type="ARBA" id="ARBA00004240"/>
    </source>
</evidence>
<evidence type="ECO:0000256" key="6">
    <source>
        <dbReference type="ARBA" id="ARBA00022919"/>
    </source>
</evidence>
<comment type="caution">
    <text evidence="14">The sequence shown here is derived from an EMBL/GenBank/DDBJ whole genome shotgun (WGS) entry which is preliminary data.</text>
</comment>
<comment type="catalytic activity">
    <reaction evidence="11">
        <text>sphinganine + NADP(+) = 3-oxosphinganine + NADPH + H(+)</text>
        <dbReference type="Rhea" id="RHEA:22640"/>
        <dbReference type="ChEBI" id="CHEBI:15378"/>
        <dbReference type="ChEBI" id="CHEBI:57783"/>
        <dbReference type="ChEBI" id="CHEBI:57817"/>
        <dbReference type="ChEBI" id="CHEBI:58299"/>
        <dbReference type="ChEBI" id="CHEBI:58349"/>
        <dbReference type="EC" id="1.1.1.102"/>
    </reaction>
    <physiologicalReaction direction="right-to-left" evidence="11">
        <dbReference type="Rhea" id="RHEA:22642"/>
    </physiologicalReaction>
</comment>
<evidence type="ECO:0000256" key="4">
    <source>
        <dbReference type="ARBA" id="ARBA00022824"/>
    </source>
</evidence>
<feature type="transmembrane region" description="Helical" evidence="12">
    <location>
        <begin position="20"/>
        <end position="41"/>
    </location>
</feature>
<comment type="subcellular location">
    <subcellularLocation>
        <location evidence="1">Endoplasmic reticulum</location>
    </subcellularLocation>
</comment>
<keyword evidence="12" id="KW-0472">Membrane</keyword>
<dbReference type="InterPro" id="IPR045022">
    <property type="entry name" value="KDSR-like"/>
</dbReference>
<dbReference type="OrthoDB" id="10267115at2759"/>
<keyword evidence="4" id="KW-0256">Endoplasmic reticulum</keyword>
<keyword evidence="7" id="KW-0560">Oxidoreductase</keyword>
<keyword evidence="6" id="KW-0746">Sphingolipid metabolism</keyword>
<dbReference type="GO" id="GO:0030148">
    <property type="term" value="P:sphingolipid biosynthetic process"/>
    <property type="evidence" value="ECO:0007669"/>
    <property type="project" value="InterPro"/>
</dbReference>
<dbReference type="FunFam" id="3.40.50.720:FF:000468">
    <property type="entry name" value="Short-chain dehydrogenase, putative"/>
    <property type="match status" value="1"/>
</dbReference>
<evidence type="ECO:0000313" key="14">
    <source>
        <dbReference type="EMBL" id="CAG8533096.1"/>
    </source>
</evidence>
<dbReference type="PANTHER" id="PTHR43550:SF3">
    <property type="entry name" value="3-KETODIHYDROSPHINGOSINE REDUCTASE"/>
    <property type="match status" value="1"/>
</dbReference>
<protein>
    <recommendedName>
        <fullName evidence="9">3-dehydrosphinganine reductase</fullName>
        <ecNumber evidence="9">1.1.1.102</ecNumber>
    </recommendedName>
</protein>
<sequence length="351" mass="38792">MWSLIDYILQLTPYSELSGRLHPAASVVIAFVLLIAGYVIGSSITNKLFGRDNFPVKDKHVLITGGSQGLGKALAILLAKKGAHVSIVARNKQILDNAIDEIQAEKLYPHQTITSVAADVTDHSQVVRAFDEVTAKHDGKTPDYVICCAGATHPRLFLEQPIKEFEDTMRLNYFGSLFVAHEGVKRMVHQGVKGKVVFVSSTVGFVGFVGYSEYAPTKYALRGLSECLRNELLLYDIGVHCFFPGNIRTPGYETENKTKPQVTKRLEGEDDASPPEVIAAALYKGLRKGQFFITSDLLTDILRAGSHGMAPTNNAIVDVLFNWVSWIISFPYIWYGDQLVKSAKNEIIRNS</sequence>
<dbReference type="CDD" id="cd08939">
    <property type="entry name" value="KDSR-like_SDR_c"/>
    <property type="match status" value="1"/>
</dbReference>
<name>A0A9N9AJX1_9GLOM</name>
<keyword evidence="12" id="KW-0812">Transmembrane</keyword>
<feature type="domain" description="Ketoreductase" evidence="13">
    <location>
        <begin position="59"/>
        <end position="240"/>
    </location>
</feature>
<evidence type="ECO:0000256" key="8">
    <source>
        <dbReference type="ARBA" id="ARBA00023098"/>
    </source>
</evidence>